<evidence type="ECO:0000256" key="1">
    <source>
        <dbReference type="ARBA" id="ARBA00004141"/>
    </source>
</evidence>
<feature type="transmembrane region" description="Helical" evidence="6">
    <location>
        <begin position="42"/>
        <end position="63"/>
    </location>
</feature>
<proteinExistence type="inferred from homology"/>
<protein>
    <submittedName>
        <fullName evidence="7">Integral membrane protein TerC family protein</fullName>
    </submittedName>
</protein>
<name>A0A517Z421_9PLAN</name>
<dbReference type="PANTHER" id="PTHR30238">
    <property type="entry name" value="MEMBRANE BOUND PREDICTED REDOX MODULATOR"/>
    <property type="match status" value="1"/>
</dbReference>
<keyword evidence="3 6" id="KW-0812">Transmembrane</keyword>
<evidence type="ECO:0000256" key="5">
    <source>
        <dbReference type="ARBA" id="ARBA00023136"/>
    </source>
</evidence>
<accession>A0A517Z421</accession>
<comment type="subcellular location">
    <subcellularLocation>
        <location evidence="1">Membrane</location>
        <topology evidence="1">Multi-pass membrane protein</topology>
    </subcellularLocation>
</comment>
<dbReference type="GO" id="GO:0016020">
    <property type="term" value="C:membrane"/>
    <property type="evidence" value="ECO:0007669"/>
    <property type="project" value="UniProtKB-SubCell"/>
</dbReference>
<dbReference type="AlphaFoldDB" id="A0A517Z421"/>
<dbReference type="InterPro" id="IPR005496">
    <property type="entry name" value="Integral_membrane_TerC"/>
</dbReference>
<evidence type="ECO:0000256" key="4">
    <source>
        <dbReference type="ARBA" id="ARBA00022989"/>
    </source>
</evidence>
<feature type="transmembrane region" description="Helical" evidence="6">
    <location>
        <begin position="146"/>
        <end position="171"/>
    </location>
</feature>
<feature type="transmembrane region" description="Helical" evidence="6">
    <location>
        <begin position="210"/>
        <end position="229"/>
    </location>
</feature>
<dbReference type="Proteomes" id="UP000320496">
    <property type="component" value="Chromosome"/>
</dbReference>
<evidence type="ECO:0000256" key="2">
    <source>
        <dbReference type="ARBA" id="ARBA00007511"/>
    </source>
</evidence>
<dbReference type="RefSeq" id="WP_231746740.1">
    <property type="nucleotide sequence ID" value="NZ_CP036275.1"/>
</dbReference>
<keyword evidence="5 6" id="KW-0472">Membrane</keyword>
<organism evidence="7 8">
    <name type="scientific">Maioricimonas rarisocia</name>
    <dbReference type="NCBI Taxonomy" id="2528026"/>
    <lineage>
        <taxon>Bacteria</taxon>
        <taxon>Pseudomonadati</taxon>
        <taxon>Planctomycetota</taxon>
        <taxon>Planctomycetia</taxon>
        <taxon>Planctomycetales</taxon>
        <taxon>Planctomycetaceae</taxon>
        <taxon>Maioricimonas</taxon>
    </lineage>
</organism>
<feature type="transmembrane region" description="Helical" evidence="6">
    <location>
        <begin position="177"/>
        <end position="198"/>
    </location>
</feature>
<keyword evidence="8" id="KW-1185">Reference proteome</keyword>
<feature type="transmembrane region" description="Helical" evidence="6">
    <location>
        <begin position="6"/>
        <end position="30"/>
    </location>
</feature>
<evidence type="ECO:0000256" key="6">
    <source>
        <dbReference type="SAM" id="Phobius"/>
    </source>
</evidence>
<evidence type="ECO:0000256" key="3">
    <source>
        <dbReference type="ARBA" id="ARBA00022692"/>
    </source>
</evidence>
<evidence type="ECO:0000313" key="8">
    <source>
        <dbReference type="Proteomes" id="UP000320496"/>
    </source>
</evidence>
<keyword evidence="4 6" id="KW-1133">Transmembrane helix</keyword>
<sequence length="277" mass="29943">MDWLFALIALTAMEIVLGIDNIVFIAILASRLPEHQQARARTIGLAAALVTRILLLLSLKWILGLTEPLFYLSDFGIPVEWFGTAAPANGHTAGHGSNGAEINAVSVRDLILLGGGLFLIGKSVLEIHHKIEGQTEGHRDAKASSFAGVVTQIAILDIVFSLDSVITAVGMVDKDKLWVMVVAIILAIIVMLVFAGRVSAFIEKHPTLKMLALSFLILIGVLLVAEGIGTHFNKGYVYFAMAFSLGVEVLNLQVRMRTRARQAADQALEESPDQPKL</sequence>
<dbReference type="PANTHER" id="PTHR30238:SF4">
    <property type="entry name" value="SLL1022 PROTEIN"/>
    <property type="match status" value="1"/>
</dbReference>
<feature type="transmembrane region" description="Helical" evidence="6">
    <location>
        <begin position="235"/>
        <end position="252"/>
    </location>
</feature>
<evidence type="ECO:0000313" key="7">
    <source>
        <dbReference type="EMBL" id="QDU37233.1"/>
    </source>
</evidence>
<dbReference type="KEGG" id="mri:Mal4_15430"/>
<dbReference type="EMBL" id="CP036275">
    <property type="protein sequence ID" value="QDU37233.1"/>
    <property type="molecule type" value="Genomic_DNA"/>
</dbReference>
<dbReference type="Pfam" id="PF03741">
    <property type="entry name" value="TerC"/>
    <property type="match status" value="1"/>
</dbReference>
<reference evidence="7 8" key="1">
    <citation type="submission" date="2019-02" db="EMBL/GenBank/DDBJ databases">
        <title>Deep-cultivation of Planctomycetes and their phenomic and genomic characterization uncovers novel biology.</title>
        <authorList>
            <person name="Wiegand S."/>
            <person name="Jogler M."/>
            <person name="Boedeker C."/>
            <person name="Pinto D."/>
            <person name="Vollmers J."/>
            <person name="Rivas-Marin E."/>
            <person name="Kohn T."/>
            <person name="Peeters S.H."/>
            <person name="Heuer A."/>
            <person name="Rast P."/>
            <person name="Oberbeckmann S."/>
            <person name="Bunk B."/>
            <person name="Jeske O."/>
            <person name="Meyerdierks A."/>
            <person name="Storesund J.E."/>
            <person name="Kallscheuer N."/>
            <person name="Luecker S."/>
            <person name="Lage O.M."/>
            <person name="Pohl T."/>
            <person name="Merkel B.J."/>
            <person name="Hornburger P."/>
            <person name="Mueller R.-W."/>
            <person name="Bruemmer F."/>
            <person name="Labrenz M."/>
            <person name="Spormann A.M."/>
            <person name="Op den Camp H."/>
            <person name="Overmann J."/>
            <person name="Amann R."/>
            <person name="Jetten M.S.M."/>
            <person name="Mascher T."/>
            <person name="Medema M.H."/>
            <person name="Devos D.P."/>
            <person name="Kaster A.-K."/>
            <person name="Ovreas L."/>
            <person name="Rohde M."/>
            <person name="Galperin M.Y."/>
            <person name="Jogler C."/>
        </authorList>
    </citation>
    <scope>NUCLEOTIDE SEQUENCE [LARGE SCALE GENOMIC DNA]</scope>
    <source>
        <strain evidence="7 8">Mal4</strain>
    </source>
</reference>
<gene>
    <name evidence="7" type="ORF">Mal4_15430</name>
</gene>
<comment type="similarity">
    <text evidence="2">Belongs to the TerC family.</text>
</comment>